<dbReference type="GO" id="GO:0043531">
    <property type="term" value="F:ADP binding"/>
    <property type="evidence" value="ECO:0007669"/>
    <property type="project" value="InterPro"/>
</dbReference>
<dbReference type="OrthoDB" id="1303165at2759"/>
<evidence type="ECO:0000313" key="13">
    <source>
        <dbReference type="EMBL" id="KAG8090595.1"/>
    </source>
</evidence>
<feature type="coiled-coil region" evidence="7">
    <location>
        <begin position="19"/>
        <end position="46"/>
    </location>
</feature>
<feature type="domain" description="NAD(P)-binding" evidence="9">
    <location>
        <begin position="781"/>
        <end position="876"/>
    </location>
</feature>
<dbReference type="InterPro" id="IPR055414">
    <property type="entry name" value="LRR_R13L4/SHOC2-like"/>
</dbReference>
<dbReference type="Proteomes" id="UP000729402">
    <property type="component" value="Unassembled WGS sequence"/>
</dbReference>
<dbReference type="GO" id="GO:0002758">
    <property type="term" value="P:innate immune response-activating signaling pathway"/>
    <property type="evidence" value="ECO:0007669"/>
    <property type="project" value="UniProtKB-ARBA"/>
</dbReference>
<dbReference type="Pfam" id="PF13460">
    <property type="entry name" value="NAD_binding_10"/>
    <property type="match status" value="1"/>
</dbReference>
<dbReference type="EMBL" id="JAAALK010000081">
    <property type="protein sequence ID" value="KAG8090595.1"/>
    <property type="molecule type" value="Genomic_DNA"/>
</dbReference>
<evidence type="ECO:0000256" key="6">
    <source>
        <dbReference type="ARBA" id="ARBA00023054"/>
    </source>
</evidence>
<name>A0A8J6BRJ9_ZIZPA</name>
<accession>A0A8J6BRJ9</accession>
<dbReference type="Pfam" id="PF18052">
    <property type="entry name" value="Rx_N"/>
    <property type="match status" value="1"/>
</dbReference>
<evidence type="ECO:0000256" key="3">
    <source>
        <dbReference type="ARBA" id="ARBA00022737"/>
    </source>
</evidence>
<dbReference type="InterPro" id="IPR038005">
    <property type="entry name" value="RX-like_CC"/>
</dbReference>
<keyword evidence="4" id="KW-0547">Nucleotide-binding</keyword>
<evidence type="ECO:0000259" key="9">
    <source>
        <dbReference type="Pfam" id="PF13460"/>
    </source>
</evidence>
<gene>
    <name evidence="13" type="ORF">GUJ93_ZPchr0011g27972</name>
</gene>
<sequence>MGKLLPKMSELLKEEYNLQNSVKEDIMKLNEELRRMQAALKKISNVHPDQLDDGTNIWAGAVRELAYNIEDIIETFMLCVNGLETTEKNCFMWLIDMCSTSLSKVKIRHRLANNIKEVMIQVKEVSEQRNRYKTNNIVAKLQTRVDPRLLALYENVTKLVGVDKAGNDLIEMLSMGDEASLKIVSIVGFEGLGKTTLAKAVFDKLKAQFGCSAFVPIGQKPDIKKVLKDILIELDKGKYIRLDATTLSERHLIDEIRHYLKIRRYLIVIDDVWETSQFWKYIKSALVDNVWENRVIITTRISDVAKEVTKGVGVVYKMAALSEDNSKKLFYSRIFGVDYRGPIDNQSVEAIEKILKKCGGVPLAIITIASLLVGKSMEDWSDVYNTIGFGPGDQNDVVKNTKLIISFSYYDMPSYLRRCLLYLSIYPEDYLIEKESLIWKWIGEGFVDEKQGKELFKIGEMYFTELINRNMIQSMGDNFDGIVEGCRVHDMVLDLIHDKALDIIETDLAALPVTVGQLRNLMRLHIKEANMSFPFGFLGEMVLLEDLKLTHVENYPNFLVEVGKMTALRKLSFSISYGEEINEGSMEAFVESLRVFHRIENLRIYLQGPMTSNWDGWRPQQFRHFRMVYTKLPTWMNFECVPLLSILHVEVDIIESTRPGHACEATVTPHPQAPPKHTHLWAAHRRPSPQLLAGVSAGRPQPSLPFSALFFTPRICSHPLHSPASVECWQQRAALTTGTTSLTRPRLHIPTIATWFSRWLRALHHRTQFPGAQDTTVLVVGSTTHIGRIVVCKLMLRGYNVKALVRRNDPEGIDMLPRSMDVVVGDVVDSSSAQYVVSGCNKVIYCAIARSAITGDLNRVDNQGVRNVTKSFQQEQTIDYQILSRIIQQCHLDSETLTGLWRRTLKTKEKVHALSQSQEFRDKIGVVNLKLQRVRIRRRMWASGLRWNKPSLLFIFQQPIEPRVAARLSLDLYFVSRV</sequence>
<proteinExistence type="inferred from homology"/>
<evidence type="ECO:0000313" key="14">
    <source>
        <dbReference type="Proteomes" id="UP000729402"/>
    </source>
</evidence>
<dbReference type="InterPro" id="IPR058922">
    <property type="entry name" value="WHD_DRP"/>
</dbReference>
<dbReference type="InterPro" id="IPR016040">
    <property type="entry name" value="NAD(P)-bd_dom"/>
</dbReference>
<comment type="similarity">
    <text evidence="1">Belongs to the disease resistance NB-LRR family.</text>
</comment>
<keyword evidence="2" id="KW-0433">Leucine-rich repeat</keyword>
<dbReference type="PANTHER" id="PTHR23155:SF1116">
    <property type="entry name" value="OS12G0273300 PROTEIN"/>
    <property type="match status" value="1"/>
</dbReference>
<dbReference type="GO" id="GO:0009626">
    <property type="term" value="P:plant-type hypersensitive response"/>
    <property type="evidence" value="ECO:0007669"/>
    <property type="project" value="UniProtKB-ARBA"/>
</dbReference>
<evidence type="ECO:0000256" key="5">
    <source>
        <dbReference type="ARBA" id="ARBA00022821"/>
    </source>
</evidence>
<dbReference type="InterPro" id="IPR041118">
    <property type="entry name" value="Rx_N"/>
</dbReference>
<evidence type="ECO:0000259" key="8">
    <source>
        <dbReference type="Pfam" id="PF00931"/>
    </source>
</evidence>
<dbReference type="FunFam" id="1.10.10.10:FF:000322">
    <property type="entry name" value="Probable disease resistance protein At1g63360"/>
    <property type="match status" value="1"/>
</dbReference>
<dbReference type="CDD" id="cd14798">
    <property type="entry name" value="RX-CC_like"/>
    <property type="match status" value="1"/>
</dbReference>
<dbReference type="PANTHER" id="PTHR23155">
    <property type="entry name" value="DISEASE RESISTANCE PROTEIN RP"/>
    <property type="match status" value="1"/>
</dbReference>
<evidence type="ECO:0000256" key="1">
    <source>
        <dbReference type="ARBA" id="ARBA00008894"/>
    </source>
</evidence>
<keyword evidence="5" id="KW-0611">Plant defense</keyword>
<evidence type="ECO:0000259" key="11">
    <source>
        <dbReference type="Pfam" id="PF23559"/>
    </source>
</evidence>
<evidence type="ECO:0000256" key="4">
    <source>
        <dbReference type="ARBA" id="ARBA00022741"/>
    </source>
</evidence>
<comment type="caution">
    <text evidence="13">The sequence shown here is derived from an EMBL/GenBank/DDBJ whole genome shotgun (WGS) entry which is preliminary data.</text>
</comment>
<dbReference type="InterPro" id="IPR044974">
    <property type="entry name" value="Disease_R_plants"/>
</dbReference>
<dbReference type="Pfam" id="PF00931">
    <property type="entry name" value="NB-ARC"/>
    <property type="match status" value="1"/>
</dbReference>
<reference evidence="13" key="1">
    <citation type="journal article" date="2021" name="bioRxiv">
        <title>Whole Genome Assembly and Annotation of Northern Wild Rice, Zizania palustris L., Supports a Whole Genome Duplication in the Zizania Genus.</title>
        <authorList>
            <person name="Haas M."/>
            <person name="Kono T."/>
            <person name="Macchietto M."/>
            <person name="Millas R."/>
            <person name="McGilp L."/>
            <person name="Shao M."/>
            <person name="Duquette J."/>
            <person name="Hirsch C.N."/>
            <person name="Kimball J."/>
        </authorList>
    </citation>
    <scope>NUCLEOTIDE SEQUENCE</scope>
    <source>
        <tissue evidence="13">Fresh leaf tissue</tissue>
    </source>
</reference>
<feature type="domain" description="NB-ARC" evidence="8">
    <location>
        <begin position="167"/>
        <end position="334"/>
    </location>
</feature>
<organism evidence="13 14">
    <name type="scientific">Zizania palustris</name>
    <name type="common">Northern wild rice</name>
    <dbReference type="NCBI Taxonomy" id="103762"/>
    <lineage>
        <taxon>Eukaryota</taxon>
        <taxon>Viridiplantae</taxon>
        <taxon>Streptophyta</taxon>
        <taxon>Embryophyta</taxon>
        <taxon>Tracheophyta</taxon>
        <taxon>Spermatophyta</taxon>
        <taxon>Magnoliopsida</taxon>
        <taxon>Liliopsida</taxon>
        <taxon>Poales</taxon>
        <taxon>Poaceae</taxon>
        <taxon>BOP clade</taxon>
        <taxon>Oryzoideae</taxon>
        <taxon>Oryzeae</taxon>
        <taxon>Zizaniinae</taxon>
        <taxon>Zizania</taxon>
    </lineage>
</organism>
<reference evidence="13" key="2">
    <citation type="submission" date="2021-02" db="EMBL/GenBank/DDBJ databases">
        <authorList>
            <person name="Kimball J.A."/>
            <person name="Haas M.W."/>
            <person name="Macchietto M."/>
            <person name="Kono T."/>
            <person name="Duquette J."/>
            <person name="Shao M."/>
        </authorList>
    </citation>
    <scope>NUCLEOTIDE SEQUENCE</scope>
    <source>
        <tissue evidence="13">Fresh leaf tissue</tissue>
    </source>
</reference>
<dbReference type="Pfam" id="PF23598">
    <property type="entry name" value="LRR_14"/>
    <property type="match status" value="1"/>
</dbReference>
<evidence type="ECO:0000256" key="2">
    <source>
        <dbReference type="ARBA" id="ARBA00022614"/>
    </source>
</evidence>
<keyword evidence="3" id="KW-0677">Repeat</keyword>
<evidence type="ECO:0000259" key="10">
    <source>
        <dbReference type="Pfam" id="PF18052"/>
    </source>
</evidence>
<feature type="domain" description="Disease resistance N-terminal" evidence="10">
    <location>
        <begin position="1"/>
        <end position="88"/>
    </location>
</feature>
<feature type="domain" description="Disease resistance protein winged helix" evidence="11">
    <location>
        <begin position="425"/>
        <end position="496"/>
    </location>
</feature>
<dbReference type="GO" id="GO:0042742">
    <property type="term" value="P:defense response to bacterium"/>
    <property type="evidence" value="ECO:0007669"/>
    <property type="project" value="UniProtKB-ARBA"/>
</dbReference>
<feature type="domain" description="Disease resistance R13L4/SHOC-2-like LRR" evidence="12">
    <location>
        <begin position="499"/>
        <end position="655"/>
    </location>
</feature>
<protein>
    <submittedName>
        <fullName evidence="13">Uncharacterized protein</fullName>
    </submittedName>
</protein>
<keyword evidence="14" id="KW-1185">Reference proteome</keyword>
<dbReference type="InterPro" id="IPR002182">
    <property type="entry name" value="NB-ARC"/>
</dbReference>
<evidence type="ECO:0000256" key="7">
    <source>
        <dbReference type="SAM" id="Coils"/>
    </source>
</evidence>
<dbReference type="Pfam" id="PF23559">
    <property type="entry name" value="WHD_DRP"/>
    <property type="match status" value="1"/>
</dbReference>
<feature type="coiled-coil region" evidence="7">
    <location>
        <begin position="108"/>
        <end position="135"/>
    </location>
</feature>
<keyword evidence="6 7" id="KW-0175">Coiled coil</keyword>
<dbReference type="AlphaFoldDB" id="A0A8J6BRJ9"/>
<evidence type="ECO:0000259" key="12">
    <source>
        <dbReference type="Pfam" id="PF23598"/>
    </source>
</evidence>